<dbReference type="InterPro" id="IPR000515">
    <property type="entry name" value="MetI-like"/>
</dbReference>
<sequence>MGKDGVMEAKSLKNRLQIFLLLLPGIFMFAVFTIYPIGKLLFMSFFQSGYGSSPADAFVGFQSYKMVLSDRTFWVSFENTLLYTLVTVPAQMATGLLAAVLINGLPRFQVGFRVIYYLPVITSWVIVSLVFKYIFNTEGMLNYFLSQVIRATEGNIAWLDSRWGGLTVAMLLGIWKGVGWNMVVFLAALQNVPKALYESASIDGCGAVHKFFYITLPSIKSTTLFALVMLTIGGFNVFTSIKMITDGKPMHQTETVLTWMYYKAFNEGQFSYAAALSFIVAVVLVFLAVLQFRTMKNRDEGD</sequence>
<evidence type="ECO:0000256" key="6">
    <source>
        <dbReference type="ARBA" id="ARBA00023136"/>
    </source>
</evidence>
<evidence type="ECO:0000259" key="8">
    <source>
        <dbReference type="PROSITE" id="PS50928"/>
    </source>
</evidence>
<organism evidence="9 10">
    <name type="scientific">Caproicibacter fermentans</name>
    <dbReference type="NCBI Taxonomy" id="2576756"/>
    <lineage>
        <taxon>Bacteria</taxon>
        <taxon>Bacillati</taxon>
        <taxon>Bacillota</taxon>
        <taxon>Clostridia</taxon>
        <taxon>Eubacteriales</taxon>
        <taxon>Acutalibacteraceae</taxon>
        <taxon>Caproicibacter</taxon>
    </lineage>
</organism>
<evidence type="ECO:0000256" key="7">
    <source>
        <dbReference type="RuleBase" id="RU363032"/>
    </source>
</evidence>
<reference evidence="9 10" key="1">
    <citation type="submission" date="2019-09" db="EMBL/GenBank/DDBJ databases">
        <title>Genome sequence of Clostridium sp. EA1.</title>
        <authorList>
            <person name="Poehlein A."/>
            <person name="Bengelsdorf F.R."/>
            <person name="Daniel R."/>
        </authorList>
    </citation>
    <scope>NUCLEOTIDE SEQUENCE [LARGE SCALE GENOMIC DNA]</scope>
    <source>
        <strain evidence="9 10">EA1</strain>
    </source>
</reference>
<feature type="transmembrane region" description="Helical" evidence="7">
    <location>
        <begin position="114"/>
        <end position="135"/>
    </location>
</feature>
<accession>A0A6N8I481</accession>
<comment type="similarity">
    <text evidence="7">Belongs to the binding-protein-dependent transport system permease family.</text>
</comment>
<dbReference type="PANTHER" id="PTHR30193">
    <property type="entry name" value="ABC TRANSPORTER PERMEASE PROTEIN"/>
    <property type="match status" value="1"/>
</dbReference>
<dbReference type="Pfam" id="PF00528">
    <property type="entry name" value="BPD_transp_1"/>
    <property type="match status" value="1"/>
</dbReference>
<dbReference type="SUPFAM" id="SSF161098">
    <property type="entry name" value="MetI-like"/>
    <property type="match status" value="1"/>
</dbReference>
<feature type="transmembrane region" description="Helical" evidence="7">
    <location>
        <begin position="18"/>
        <end position="38"/>
    </location>
</feature>
<feature type="domain" description="ABC transmembrane type-1" evidence="8">
    <location>
        <begin position="77"/>
        <end position="291"/>
    </location>
</feature>
<evidence type="ECO:0000313" key="10">
    <source>
        <dbReference type="Proteomes" id="UP000469440"/>
    </source>
</evidence>
<dbReference type="GO" id="GO:0005886">
    <property type="term" value="C:plasma membrane"/>
    <property type="evidence" value="ECO:0007669"/>
    <property type="project" value="UniProtKB-SubCell"/>
</dbReference>
<feature type="transmembrane region" description="Helical" evidence="7">
    <location>
        <begin position="270"/>
        <end position="290"/>
    </location>
</feature>
<keyword evidence="4 7" id="KW-0812">Transmembrane</keyword>
<dbReference type="EMBL" id="VWXL01000100">
    <property type="protein sequence ID" value="MVB12557.1"/>
    <property type="molecule type" value="Genomic_DNA"/>
</dbReference>
<evidence type="ECO:0000256" key="3">
    <source>
        <dbReference type="ARBA" id="ARBA00022475"/>
    </source>
</evidence>
<gene>
    <name evidence="9" type="primary">lacF_10</name>
    <name evidence="9" type="ORF">CAFE_32980</name>
</gene>
<keyword evidence="2 7" id="KW-0813">Transport</keyword>
<dbReference type="AlphaFoldDB" id="A0A6N8I481"/>
<dbReference type="PROSITE" id="PS50928">
    <property type="entry name" value="ABC_TM1"/>
    <property type="match status" value="1"/>
</dbReference>
<feature type="transmembrane region" description="Helical" evidence="7">
    <location>
        <begin position="168"/>
        <end position="189"/>
    </location>
</feature>
<feature type="transmembrane region" description="Helical" evidence="7">
    <location>
        <begin position="81"/>
        <end position="102"/>
    </location>
</feature>
<dbReference type="CDD" id="cd06261">
    <property type="entry name" value="TM_PBP2"/>
    <property type="match status" value="1"/>
</dbReference>
<dbReference type="Gene3D" id="1.10.3720.10">
    <property type="entry name" value="MetI-like"/>
    <property type="match status" value="1"/>
</dbReference>
<evidence type="ECO:0000313" key="9">
    <source>
        <dbReference type="EMBL" id="MVB12557.1"/>
    </source>
</evidence>
<evidence type="ECO:0000256" key="5">
    <source>
        <dbReference type="ARBA" id="ARBA00022989"/>
    </source>
</evidence>
<comment type="caution">
    <text evidence="9">The sequence shown here is derived from an EMBL/GenBank/DDBJ whole genome shotgun (WGS) entry which is preliminary data.</text>
</comment>
<evidence type="ECO:0000256" key="2">
    <source>
        <dbReference type="ARBA" id="ARBA00022448"/>
    </source>
</evidence>
<comment type="subcellular location">
    <subcellularLocation>
        <location evidence="1 7">Cell membrane</location>
        <topology evidence="1 7">Multi-pass membrane protein</topology>
    </subcellularLocation>
</comment>
<evidence type="ECO:0000256" key="1">
    <source>
        <dbReference type="ARBA" id="ARBA00004651"/>
    </source>
</evidence>
<evidence type="ECO:0000256" key="4">
    <source>
        <dbReference type="ARBA" id="ARBA00022692"/>
    </source>
</evidence>
<dbReference type="PANTHER" id="PTHR30193:SF37">
    <property type="entry name" value="INNER MEMBRANE ABC TRANSPORTER PERMEASE PROTEIN YCJO"/>
    <property type="match status" value="1"/>
</dbReference>
<dbReference type="GO" id="GO:0055085">
    <property type="term" value="P:transmembrane transport"/>
    <property type="evidence" value="ECO:0007669"/>
    <property type="project" value="InterPro"/>
</dbReference>
<keyword evidence="5 7" id="KW-1133">Transmembrane helix</keyword>
<protein>
    <submittedName>
        <fullName evidence="9">Lactose transport system permease protein LacF</fullName>
    </submittedName>
</protein>
<dbReference type="RefSeq" id="WP_066650369.1">
    <property type="nucleotide sequence ID" value="NZ_CP060286.1"/>
</dbReference>
<dbReference type="Proteomes" id="UP000469440">
    <property type="component" value="Unassembled WGS sequence"/>
</dbReference>
<keyword evidence="6 7" id="KW-0472">Membrane</keyword>
<name>A0A6N8I481_9FIRM</name>
<keyword evidence="10" id="KW-1185">Reference proteome</keyword>
<keyword evidence="3" id="KW-1003">Cell membrane</keyword>
<dbReference type="InterPro" id="IPR035906">
    <property type="entry name" value="MetI-like_sf"/>
</dbReference>
<proteinExistence type="inferred from homology"/>
<dbReference type="InterPro" id="IPR051393">
    <property type="entry name" value="ABC_transporter_permease"/>
</dbReference>